<dbReference type="AlphaFoldDB" id="A0A316F4G5"/>
<dbReference type="Gene3D" id="2.30.320.10">
    <property type="entry name" value="YwqG-like"/>
    <property type="match status" value="1"/>
</dbReference>
<dbReference type="RefSeq" id="WP_109600160.1">
    <property type="nucleotide sequence ID" value="NZ_BONA01000074.1"/>
</dbReference>
<dbReference type="EMBL" id="QGGR01000020">
    <property type="protein sequence ID" value="PWK40173.1"/>
    <property type="molecule type" value="Genomic_DNA"/>
</dbReference>
<evidence type="ECO:0000313" key="1">
    <source>
        <dbReference type="EMBL" id="PWK40173.1"/>
    </source>
</evidence>
<dbReference type="InterPro" id="IPR015315">
    <property type="entry name" value="DUF1963"/>
</dbReference>
<keyword evidence="2" id="KW-1185">Reference proteome</keyword>
<dbReference type="Pfam" id="PF09234">
    <property type="entry name" value="DUF1963"/>
    <property type="match status" value="1"/>
</dbReference>
<gene>
    <name evidence="1" type="ORF">BC793_120112</name>
</gene>
<name>A0A316F4G5_9ACTN</name>
<dbReference type="SUPFAM" id="SSF103032">
    <property type="entry name" value="Hypothetical protein YwqG"/>
    <property type="match status" value="1"/>
</dbReference>
<accession>A0A316F4G5</accession>
<dbReference type="InterPro" id="IPR035948">
    <property type="entry name" value="YwqG-like_sf"/>
</dbReference>
<evidence type="ECO:0000313" key="2">
    <source>
        <dbReference type="Proteomes" id="UP000245697"/>
    </source>
</evidence>
<sequence length="289" mass="31953">MDYHHEFRQAATELGVPEDESARFADLIRFRIRAGEQPDGIRAGQFGGLPHLPAGMSWPSVSPGAPLAFMASLDCAALPRIAGFALPEAGSLLFFLAPTAAVESCSIADEQKLARVVHVPADAETVAAEAPVDEFDDEPLFGPEHDLFARVEANLPDWLDGAEDGRSDFQKHLTRDMPHCAELIALVQRLWPGEKTWIGEDFLVGGYSISAQNSPETQLAEDDETGLPPGPERLYRWAEAEHRVMREWVPLAQFSVPNEEYIKGRFLIRHEDLAAGRFDKALSFCEFAE</sequence>
<dbReference type="Proteomes" id="UP000245697">
    <property type="component" value="Unassembled WGS sequence"/>
</dbReference>
<proteinExistence type="predicted"/>
<protein>
    <submittedName>
        <fullName evidence="1">Uncharacterized protein DUF1963</fullName>
    </submittedName>
</protein>
<comment type="caution">
    <text evidence="1">The sequence shown here is derived from an EMBL/GenBank/DDBJ whole genome shotgun (WGS) entry which is preliminary data.</text>
</comment>
<organism evidence="1 2">
    <name type="scientific">Actinoplanes xinjiangensis</name>
    <dbReference type="NCBI Taxonomy" id="512350"/>
    <lineage>
        <taxon>Bacteria</taxon>
        <taxon>Bacillati</taxon>
        <taxon>Actinomycetota</taxon>
        <taxon>Actinomycetes</taxon>
        <taxon>Micromonosporales</taxon>
        <taxon>Micromonosporaceae</taxon>
        <taxon>Actinoplanes</taxon>
    </lineage>
</organism>
<reference evidence="1 2" key="1">
    <citation type="submission" date="2018-05" db="EMBL/GenBank/DDBJ databases">
        <title>Genomic Encyclopedia of Archaeal and Bacterial Type Strains, Phase II (KMG-II): from individual species to whole genera.</title>
        <authorList>
            <person name="Goeker M."/>
        </authorList>
    </citation>
    <scope>NUCLEOTIDE SEQUENCE [LARGE SCALE GENOMIC DNA]</scope>
    <source>
        <strain evidence="1 2">DSM 45184</strain>
    </source>
</reference>
<dbReference type="OrthoDB" id="4775619at2"/>